<evidence type="ECO:0000256" key="1">
    <source>
        <dbReference type="ARBA" id="ARBA00004196"/>
    </source>
</evidence>
<dbReference type="CDD" id="cd02966">
    <property type="entry name" value="TlpA_like_family"/>
    <property type="match status" value="1"/>
</dbReference>
<evidence type="ECO:0000256" key="3">
    <source>
        <dbReference type="ARBA" id="ARBA00023157"/>
    </source>
</evidence>
<comment type="caution">
    <text evidence="7">The sequence shown here is derived from an EMBL/GenBank/DDBJ whole genome shotgun (WGS) entry which is preliminary data.</text>
</comment>
<feature type="domain" description="Thioredoxin" evidence="6">
    <location>
        <begin position="31"/>
        <end position="178"/>
    </location>
</feature>
<comment type="subcellular location">
    <subcellularLocation>
        <location evidence="1">Cell envelope</location>
    </subcellularLocation>
</comment>
<organism evidence="7 8">
    <name type="scientific">Pedobacter helvus</name>
    <dbReference type="NCBI Taxonomy" id="2563444"/>
    <lineage>
        <taxon>Bacteria</taxon>
        <taxon>Pseudomonadati</taxon>
        <taxon>Bacteroidota</taxon>
        <taxon>Sphingobacteriia</taxon>
        <taxon>Sphingobacteriales</taxon>
        <taxon>Sphingobacteriaceae</taxon>
        <taxon>Pedobacter</taxon>
    </lineage>
</organism>
<dbReference type="PANTHER" id="PTHR42852">
    <property type="entry name" value="THIOL:DISULFIDE INTERCHANGE PROTEIN DSBE"/>
    <property type="match status" value="1"/>
</dbReference>
<protein>
    <submittedName>
        <fullName evidence="7">TlpA family protein disulfide reductase</fullName>
    </submittedName>
</protein>
<evidence type="ECO:0000256" key="4">
    <source>
        <dbReference type="ARBA" id="ARBA00023284"/>
    </source>
</evidence>
<dbReference type="Gene3D" id="3.40.30.10">
    <property type="entry name" value="Glutaredoxin"/>
    <property type="match status" value="1"/>
</dbReference>
<gene>
    <name evidence="7" type="ORF">E5L68_011180</name>
</gene>
<evidence type="ECO:0000313" key="8">
    <source>
        <dbReference type="Proteomes" id="UP001517367"/>
    </source>
</evidence>
<feature type="chain" id="PRO_5046795871" evidence="5">
    <location>
        <begin position="23"/>
        <end position="188"/>
    </location>
</feature>
<dbReference type="RefSeq" id="WP_138730798.1">
    <property type="nucleotide sequence ID" value="NZ_SRMP02000016.1"/>
</dbReference>
<keyword evidence="2" id="KW-0201">Cytochrome c-type biogenesis</keyword>
<keyword evidence="8" id="KW-1185">Reference proteome</keyword>
<sequence>MIKKITALAVMAMLCLQITASAQQKAITKTYQIGNKVPDIQLNGILNHSTTQAKLSDFRNKAILLDFWATWCGSCIKSFPKMDSLQKQFSKNLQVLLINNSNRDDLAKIKTFLEKFKAEQSNFSLPIVIGNEATKTLYSSGSLPHYIWIGYDRKIKAITGAEEVTHANIERLVAGLPLNLPLKEGYHE</sequence>
<reference evidence="7 8" key="1">
    <citation type="submission" date="2024-12" db="EMBL/GenBank/DDBJ databases">
        <authorList>
            <person name="Hu S."/>
        </authorList>
    </citation>
    <scope>NUCLEOTIDE SEQUENCE [LARGE SCALE GENOMIC DNA]</scope>
    <source>
        <strain evidence="7 8">P-25</strain>
    </source>
</reference>
<dbReference type="InterPro" id="IPR013766">
    <property type="entry name" value="Thioredoxin_domain"/>
</dbReference>
<dbReference type="Proteomes" id="UP001517367">
    <property type="component" value="Unassembled WGS sequence"/>
</dbReference>
<dbReference type="InterPro" id="IPR036249">
    <property type="entry name" value="Thioredoxin-like_sf"/>
</dbReference>
<evidence type="ECO:0000256" key="2">
    <source>
        <dbReference type="ARBA" id="ARBA00022748"/>
    </source>
</evidence>
<dbReference type="InterPro" id="IPR050553">
    <property type="entry name" value="Thioredoxin_ResA/DsbE_sf"/>
</dbReference>
<accession>A0ABW9JJR3</accession>
<keyword evidence="3" id="KW-1015">Disulfide bond</keyword>
<keyword evidence="5" id="KW-0732">Signal</keyword>
<dbReference type="Pfam" id="PF00578">
    <property type="entry name" value="AhpC-TSA"/>
    <property type="match status" value="1"/>
</dbReference>
<keyword evidence="4" id="KW-0676">Redox-active center</keyword>
<evidence type="ECO:0000313" key="7">
    <source>
        <dbReference type="EMBL" id="MFN0291956.1"/>
    </source>
</evidence>
<feature type="signal peptide" evidence="5">
    <location>
        <begin position="1"/>
        <end position="22"/>
    </location>
</feature>
<dbReference type="PROSITE" id="PS51352">
    <property type="entry name" value="THIOREDOXIN_2"/>
    <property type="match status" value="1"/>
</dbReference>
<name>A0ABW9JJR3_9SPHI</name>
<proteinExistence type="predicted"/>
<dbReference type="InterPro" id="IPR000866">
    <property type="entry name" value="AhpC/TSA"/>
</dbReference>
<evidence type="ECO:0000256" key="5">
    <source>
        <dbReference type="SAM" id="SignalP"/>
    </source>
</evidence>
<dbReference type="EMBL" id="SRMP02000016">
    <property type="protein sequence ID" value="MFN0291956.1"/>
    <property type="molecule type" value="Genomic_DNA"/>
</dbReference>
<dbReference type="PANTHER" id="PTHR42852:SF6">
    <property type="entry name" value="THIOL:DISULFIDE INTERCHANGE PROTEIN DSBE"/>
    <property type="match status" value="1"/>
</dbReference>
<evidence type="ECO:0000259" key="6">
    <source>
        <dbReference type="PROSITE" id="PS51352"/>
    </source>
</evidence>
<dbReference type="SUPFAM" id="SSF52833">
    <property type="entry name" value="Thioredoxin-like"/>
    <property type="match status" value="1"/>
</dbReference>